<accession>A0A9P4U1Z5</accession>
<dbReference type="AlphaFoldDB" id="A0A9P4U1Z5"/>
<evidence type="ECO:0000313" key="3">
    <source>
        <dbReference type="Proteomes" id="UP000800235"/>
    </source>
</evidence>
<sequence length="332" mass="37323">MIPRILLTSFISYDTGTTKLSRTAEECRFRLDNSSSNTFTLPDGRKLGYAQYGSLTGKPILYCHGLPGSRIEATYHDDLGKSIGARIIAIDRPGHGWSTPNPNRTLLGFVRDIERLAEHLELEFYSVMGVSGGGPSALACAFALPADKLKSVTIVVGLGPPDIGMRGARWQNYAGFTWGYLYFPTPCKWFFQREPSGRLDLTEEQRAELLLQAVSKPGAVPNEKDLVFLKDEDLLRMMMRSHSEAFTNGFDAVIQDGQLMCKDFGFRVEDIRPDLPVHLWYAEHDIYVPPNHGVVLKERLGERATLRMEDETHASIQVNFHEEILRELVEST</sequence>
<dbReference type="InterPro" id="IPR029058">
    <property type="entry name" value="AB_hydrolase_fold"/>
</dbReference>
<dbReference type="Pfam" id="PF00561">
    <property type="entry name" value="Abhydrolase_1"/>
    <property type="match status" value="1"/>
</dbReference>
<evidence type="ECO:0000313" key="2">
    <source>
        <dbReference type="EMBL" id="KAF2434330.1"/>
    </source>
</evidence>
<comment type="caution">
    <text evidence="2">The sequence shown here is derived from an EMBL/GenBank/DDBJ whole genome shotgun (WGS) entry which is preliminary data.</text>
</comment>
<dbReference type="OrthoDB" id="294702at2759"/>
<dbReference type="Gene3D" id="3.40.50.1820">
    <property type="entry name" value="alpha/beta hydrolase"/>
    <property type="match status" value="1"/>
</dbReference>
<dbReference type="EMBL" id="MU007017">
    <property type="protein sequence ID" value="KAF2434330.1"/>
    <property type="molecule type" value="Genomic_DNA"/>
</dbReference>
<dbReference type="PANTHER" id="PTHR45763:SF46">
    <property type="entry name" value="AB HYDROLASE-1 DOMAIN-CONTAINING PROTEIN"/>
    <property type="match status" value="1"/>
</dbReference>
<keyword evidence="3" id="KW-1185">Reference proteome</keyword>
<gene>
    <name evidence="2" type="ORF">EJ08DRAFT_686004</name>
</gene>
<reference evidence="2" key="1">
    <citation type="journal article" date="2020" name="Stud. Mycol.">
        <title>101 Dothideomycetes genomes: a test case for predicting lifestyles and emergence of pathogens.</title>
        <authorList>
            <person name="Haridas S."/>
            <person name="Albert R."/>
            <person name="Binder M."/>
            <person name="Bloem J."/>
            <person name="Labutti K."/>
            <person name="Salamov A."/>
            <person name="Andreopoulos B."/>
            <person name="Baker S."/>
            <person name="Barry K."/>
            <person name="Bills G."/>
            <person name="Bluhm B."/>
            <person name="Cannon C."/>
            <person name="Castanera R."/>
            <person name="Culley D."/>
            <person name="Daum C."/>
            <person name="Ezra D."/>
            <person name="Gonzalez J."/>
            <person name="Henrissat B."/>
            <person name="Kuo A."/>
            <person name="Liang C."/>
            <person name="Lipzen A."/>
            <person name="Lutzoni F."/>
            <person name="Magnuson J."/>
            <person name="Mondo S."/>
            <person name="Nolan M."/>
            <person name="Ohm R."/>
            <person name="Pangilinan J."/>
            <person name="Park H.-J."/>
            <person name="Ramirez L."/>
            <person name="Alfaro M."/>
            <person name="Sun H."/>
            <person name="Tritt A."/>
            <person name="Yoshinaga Y."/>
            <person name="Zwiers L.-H."/>
            <person name="Turgeon B."/>
            <person name="Goodwin S."/>
            <person name="Spatafora J."/>
            <person name="Crous P."/>
            <person name="Grigoriev I."/>
        </authorList>
    </citation>
    <scope>NUCLEOTIDE SEQUENCE</scope>
    <source>
        <strain evidence="2">CBS 130266</strain>
    </source>
</reference>
<evidence type="ECO:0000259" key="1">
    <source>
        <dbReference type="Pfam" id="PF00561"/>
    </source>
</evidence>
<dbReference type="SUPFAM" id="SSF53474">
    <property type="entry name" value="alpha/beta-Hydrolases"/>
    <property type="match status" value="1"/>
</dbReference>
<dbReference type="Proteomes" id="UP000800235">
    <property type="component" value="Unassembled WGS sequence"/>
</dbReference>
<protein>
    <submittedName>
        <fullName evidence="2">Alpha/beta-hydrolase</fullName>
    </submittedName>
</protein>
<dbReference type="InterPro" id="IPR000073">
    <property type="entry name" value="AB_hydrolase_1"/>
</dbReference>
<dbReference type="PANTHER" id="PTHR45763">
    <property type="entry name" value="HYDROLASE, ALPHA/BETA FOLD FAMILY PROTEIN, EXPRESSED-RELATED"/>
    <property type="match status" value="1"/>
</dbReference>
<proteinExistence type="predicted"/>
<name>A0A9P4U1Z5_9PEZI</name>
<feature type="domain" description="AB hydrolase-1" evidence="1">
    <location>
        <begin position="58"/>
        <end position="157"/>
    </location>
</feature>
<organism evidence="2 3">
    <name type="scientific">Tothia fuscella</name>
    <dbReference type="NCBI Taxonomy" id="1048955"/>
    <lineage>
        <taxon>Eukaryota</taxon>
        <taxon>Fungi</taxon>
        <taxon>Dikarya</taxon>
        <taxon>Ascomycota</taxon>
        <taxon>Pezizomycotina</taxon>
        <taxon>Dothideomycetes</taxon>
        <taxon>Pleosporomycetidae</taxon>
        <taxon>Venturiales</taxon>
        <taxon>Cylindrosympodiaceae</taxon>
        <taxon>Tothia</taxon>
    </lineage>
</organism>